<dbReference type="NCBIfam" id="TIGR00205">
    <property type="entry name" value="fliE"/>
    <property type="match status" value="1"/>
</dbReference>
<evidence type="ECO:0000256" key="1">
    <source>
        <dbReference type="ARBA" id="ARBA00004117"/>
    </source>
</evidence>
<dbReference type="PANTHER" id="PTHR34653">
    <property type="match status" value="1"/>
</dbReference>
<evidence type="ECO:0008006" key="4">
    <source>
        <dbReference type="Google" id="ProtNLM"/>
    </source>
</evidence>
<accession>A0A3B0TRU2</accession>
<gene>
    <name evidence="3" type="ORF">MNBD_ALPHA09-686</name>
</gene>
<evidence type="ECO:0000313" key="3">
    <source>
        <dbReference type="EMBL" id="VAW11354.1"/>
    </source>
</evidence>
<comment type="subcellular location">
    <subcellularLocation>
        <location evidence="1">Bacterial flagellum basal body</location>
    </subcellularLocation>
</comment>
<organism evidence="3">
    <name type="scientific">hydrothermal vent metagenome</name>
    <dbReference type="NCBI Taxonomy" id="652676"/>
    <lineage>
        <taxon>unclassified sequences</taxon>
        <taxon>metagenomes</taxon>
        <taxon>ecological metagenomes</taxon>
    </lineage>
</organism>
<dbReference type="GO" id="GO:0071973">
    <property type="term" value="P:bacterial-type flagellum-dependent cell motility"/>
    <property type="evidence" value="ECO:0007669"/>
    <property type="project" value="InterPro"/>
</dbReference>
<reference evidence="3" key="1">
    <citation type="submission" date="2018-06" db="EMBL/GenBank/DDBJ databases">
        <authorList>
            <person name="Zhirakovskaya E."/>
        </authorList>
    </citation>
    <scope>NUCLEOTIDE SEQUENCE</scope>
</reference>
<protein>
    <recommendedName>
        <fullName evidence="4">Flagellar hook-basal body complex protein FliE</fullName>
    </recommendedName>
</protein>
<dbReference type="AlphaFoldDB" id="A0A3B0TRU2"/>
<dbReference type="InterPro" id="IPR001624">
    <property type="entry name" value="FliE"/>
</dbReference>
<dbReference type="GO" id="GO:0009425">
    <property type="term" value="C:bacterial-type flagellum basal body"/>
    <property type="evidence" value="ECO:0007669"/>
    <property type="project" value="UniProtKB-SubCell"/>
</dbReference>
<dbReference type="GO" id="GO:0003774">
    <property type="term" value="F:cytoskeletal motor activity"/>
    <property type="evidence" value="ECO:0007669"/>
    <property type="project" value="InterPro"/>
</dbReference>
<dbReference type="PANTHER" id="PTHR34653:SF1">
    <property type="entry name" value="FLAGELLAR HOOK-BASAL BODY COMPLEX PROTEIN FLIE"/>
    <property type="match status" value="1"/>
</dbReference>
<proteinExistence type="inferred from homology"/>
<dbReference type="EMBL" id="UOEM01000031">
    <property type="protein sequence ID" value="VAW11354.1"/>
    <property type="molecule type" value="Genomic_DNA"/>
</dbReference>
<sequence>MSVSAVAAANAYAVQAKEIADAAKAASGPPAAEGGFASLLENTMNSLSETGKAADQQMQLQASGQANVIDVVTSVAEAELTVQTIVAVRDRVLSAYQEILRMPI</sequence>
<dbReference type="GO" id="GO:0005198">
    <property type="term" value="F:structural molecule activity"/>
    <property type="evidence" value="ECO:0007669"/>
    <property type="project" value="InterPro"/>
</dbReference>
<name>A0A3B0TRU2_9ZZZZ</name>
<dbReference type="Pfam" id="PF02049">
    <property type="entry name" value="FliE"/>
    <property type="match status" value="1"/>
</dbReference>
<keyword evidence="2" id="KW-0975">Bacterial flagellum</keyword>
<dbReference type="HAMAP" id="MF_00724">
    <property type="entry name" value="FliE"/>
    <property type="match status" value="1"/>
</dbReference>
<evidence type="ECO:0000256" key="2">
    <source>
        <dbReference type="ARBA" id="ARBA00023143"/>
    </source>
</evidence>
<dbReference type="PRINTS" id="PR01006">
    <property type="entry name" value="FLGHOOKFLIE"/>
</dbReference>